<evidence type="ECO:0000256" key="11">
    <source>
        <dbReference type="SAM" id="Phobius"/>
    </source>
</evidence>
<dbReference type="GO" id="GO:0005797">
    <property type="term" value="C:Golgi medial cisterna"/>
    <property type="evidence" value="ECO:0007669"/>
    <property type="project" value="TreeGrafter"/>
</dbReference>
<accession>A0A166A2N3</accession>
<dbReference type="GO" id="GO:0015031">
    <property type="term" value="P:protein transport"/>
    <property type="evidence" value="ECO:0007669"/>
    <property type="project" value="UniProtKB-KW"/>
</dbReference>
<organism evidence="12 13">
    <name type="scientific">Exidia glandulosa HHB12029</name>
    <dbReference type="NCBI Taxonomy" id="1314781"/>
    <lineage>
        <taxon>Eukaryota</taxon>
        <taxon>Fungi</taxon>
        <taxon>Dikarya</taxon>
        <taxon>Basidiomycota</taxon>
        <taxon>Agaricomycotina</taxon>
        <taxon>Agaricomycetes</taxon>
        <taxon>Auriculariales</taxon>
        <taxon>Exidiaceae</taxon>
        <taxon>Exidia</taxon>
    </lineage>
</organism>
<name>A0A166A2N3_EXIGL</name>
<evidence type="ECO:0000256" key="8">
    <source>
        <dbReference type="ARBA" id="ARBA00023136"/>
    </source>
</evidence>
<keyword evidence="10" id="KW-0175">Coiled coil</keyword>
<evidence type="ECO:0000256" key="5">
    <source>
        <dbReference type="ARBA" id="ARBA00022927"/>
    </source>
</evidence>
<evidence type="ECO:0000313" key="12">
    <source>
        <dbReference type="EMBL" id="KZV87999.1"/>
    </source>
</evidence>
<evidence type="ECO:0000256" key="10">
    <source>
        <dbReference type="SAM" id="Coils"/>
    </source>
</evidence>
<dbReference type="OrthoDB" id="422156at2759"/>
<reference evidence="12 13" key="1">
    <citation type="journal article" date="2016" name="Mol. Biol. Evol.">
        <title>Comparative Genomics of Early-Diverging Mushroom-Forming Fungi Provides Insights into the Origins of Lignocellulose Decay Capabilities.</title>
        <authorList>
            <person name="Nagy L.G."/>
            <person name="Riley R."/>
            <person name="Tritt A."/>
            <person name="Adam C."/>
            <person name="Daum C."/>
            <person name="Floudas D."/>
            <person name="Sun H."/>
            <person name="Yadav J.S."/>
            <person name="Pangilinan J."/>
            <person name="Larsson K.H."/>
            <person name="Matsuura K."/>
            <person name="Barry K."/>
            <person name="Labutti K."/>
            <person name="Kuo R."/>
            <person name="Ohm R.A."/>
            <person name="Bhattacharya S.S."/>
            <person name="Shirouzu T."/>
            <person name="Yoshinaga Y."/>
            <person name="Martin F.M."/>
            <person name="Grigoriev I.V."/>
            <person name="Hibbett D.S."/>
        </authorList>
    </citation>
    <scope>NUCLEOTIDE SEQUENCE [LARGE SCALE GENOMIC DNA]</scope>
    <source>
        <strain evidence="12 13">HHB12029</strain>
    </source>
</reference>
<dbReference type="Pfam" id="PF12352">
    <property type="entry name" value="V-SNARE_C"/>
    <property type="match status" value="1"/>
</dbReference>
<keyword evidence="6 11" id="KW-1133">Transmembrane helix</keyword>
<gene>
    <name evidence="12" type="ORF">EXIGLDRAFT_651689</name>
</gene>
<sequence length="231" mass="25982">MSTFETLRRQSRTLESLVDTKLNAYSRLATSIATTSSARDVDLEANATSEDRWTDIEEEIEGLLDKLRETSDELAAALDNAPTRPSPTMTHALQRHKEVLQDYTRDFNRTKANVREARDRANLLQNVRSDINAYKAAQSSASDSLLAERGRIDSSHRMTDDLLSQAYETRDEFARQRSAIAGINARMASVMSAFPGLNSLVSMIRSRRRRDAIILGVIIGICTLFLFSYVF</sequence>
<evidence type="ECO:0000256" key="2">
    <source>
        <dbReference type="ARBA" id="ARBA00008473"/>
    </source>
</evidence>
<evidence type="ECO:0000256" key="9">
    <source>
        <dbReference type="PIRNR" id="PIRNR027109"/>
    </source>
</evidence>
<dbReference type="GO" id="GO:0005801">
    <property type="term" value="C:cis-Golgi network"/>
    <property type="evidence" value="ECO:0007669"/>
    <property type="project" value="InterPro"/>
</dbReference>
<evidence type="ECO:0000256" key="1">
    <source>
        <dbReference type="ARBA" id="ARBA00004409"/>
    </source>
</evidence>
<evidence type="ECO:0000256" key="7">
    <source>
        <dbReference type="ARBA" id="ARBA00023034"/>
    </source>
</evidence>
<dbReference type="STRING" id="1314781.A0A166A2N3"/>
<keyword evidence="9" id="KW-0931">ER-Golgi transport</keyword>
<dbReference type="Proteomes" id="UP000077266">
    <property type="component" value="Unassembled WGS sequence"/>
</dbReference>
<feature type="transmembrane region" description="Helical" evidence="11">
    <location>
        <begin position="212"/>
        <end position="230"/>
    </location>
</feature>
<keyword evidence="13" id="KW-1185">Reference proteome</keyword>
<evidence type="ECO:0000313" key="13">
    <source>
        <dbReference type="Proteomes" id="UP000077266"/>
    </source>
</evidence>
<dbReference type="GO" id="GO:0031201">
    <property type="term" value="C:SNARE complex"/>
    <property type="evidence" value="ECO:0007669"/>
    <property type="project" value="TreeGrafter"/>
</dbReference>
<dbReference type="GO" id="GO:0000139">
    <property type="term" value="C:Golgi membrane"/>
    <property type="evidence" value="ECO:0007669"/>
    <property type="project" value="UniProtKB-SubCell"/>
</dbReference>
<dbReference type="GO" id="GO:0006906">
    <property type="term" value="P:vesicle fusion"/>
    <property type="evidence" value="ECO:0007669"/>
    <property type="project" value="TreeGrafter"/>
</dbReference>
<comment type="similarity">
    <text evidence="2 9">Belongs to the GOSR1 family.</text>
</comment>
<keyword evidence="5 9" id="KW-0653">Protein transport</keyword>
<dbReference type="GO" id="GO:0006888">
    <property type="term" value="P:endoplasmic reticulum to Golgi vesicle-mediated transport"/>
    <property type="evidence" value="ECO:0007669"/>
    <property type="project" value="InterPro"/>
</dbReference>
<evidence type="ECO:0000256" key="6">
    <source>
        <dbReference type="ARBA" id="ARBA00022989"/>
    </source>
</evidence>
<dbReference type="EMBL" id="KV426110">
    <property type="protein sequence ID" value="KZV87999.1"/>
    <property type="molecule type" value="Genomic_DNA"/>
</dbReference>
<keyword evidence="4 11" id="KW-0812">Transmembrane</keyword>
<keyword evidence="7 9" id="KW-0333">Golgi apparatus</keyword>
<keyword evidence="3 9" id="KW-0813">Transport</keyword>
<dbReference type="InterPro" id="IPR023601">
    <property type="entry name" value="Golgi_SNAP_su1"/>
</dbReference>
<feature type="coiled-coil region" evidence="10">
    <location>
        <begin position="60"/>
        <end position="120"/>
    </location>
</feature>
<protein>
    <recommendedName>
        <fullName evidence="9">Golgi SNAP receptor complex member 1</fullName>
    </recommendedName>
</protein>
<dbReference type="PANTHER" id="PTHR21094:SF2">
    <property type="entry name" value="GOLGI SNAP RECEPTOR COMPLEX MEMBER 1"/>
    <property type="match status" value="1"/>
</dbReference>
<evidence type="ECO:0000256" key="4">
    <source>
        <dbReference type="ARBA" id="ARBA00022692"/>
    </source>
</evidence>
<comment type="function">
    <text evidence="9">Involved in transport from the ER to the Golgi apparatus as well as in intra-Golgi transport. It belongs to a super-family of proteins called t-SNAREs or soluble NSF (N-ethylmaleimide-sensitive factor) attachment protein receptor.</text>
</comment>
<keyword evidence="8 9" id="KW-0472">Membrane</keyword>
<dbReference type="PIRSF" id="PIRSF027109">
    <property type="entry name" value="Golgi_SNARE"/>
    <property type="match status" value="1"/>
</dbReference>
<dbReference type="GO" id="GO:0005484">
    <property type="term" value="F:SNAP receptor activity"/>
    <property type="evidence" value="ECO:0007669"/>
    <property type="project" value="TreeGrafter"/>
</dbReference>
<dbReference type="GO" id="GO:0048219">
    <property type="term" value="P:inter-Golgi cisterna vesicle-mediated transport"/>
    <property type="evidence" value="ECO:0007669"/>
    <property type="project" value="TreeGrafter"/>
</dbReference>
<evidence type="ECO:0000256" key="3">
    <source>
        <dbReference type="ARBA" id="ARBA00022448"/>
    </source>
</evidence>
<dbReference type="FunCoup" id="A0A166A2N3">
    <property type="interactions" value="485"/>
</dbReference>
<dbReference type="InParanoid" id="A0A166A2N3"/>
<comment type="subcellular location">
    <subcellularLocation>
        <location evidence="1">Golgi apparatus membrane</location>
        <topology evidence="1">Single-pass type IV membrane protein</topology>
    </subcellularLocation>
</comment>
<proteinExistence type="inferred from homology"/>
<comment type="subunit">
    <text evidence="9">Component of several multiprotein Golgi SNARE complexes.</text>
</comment>
<dbReference type="AlphaFoldDB" id="A0A166A2N3"/>
<dbReference type="PANTHER" id="PTHR21094">
    <property type="entry name" value="GOS-28 SNARE- RELATED"/>
    <property type="match status" value="1"/>
</dbReference>